<reference evidence="5" key="2">
    <citation type="journal article" date="2022" name="Pest Manag. Sci.">
        <title>Glutamicibacter halophytocola-mediated host fitness of potato tuber moth on Solanaceae crops.</title>
        <authorList>
            <person name="Wang W."/>
            <person name="Xiao G."/>
            <person name="Du G."/>
            <person name="Chang L."/>
            <person name="Yang Y."/>
            <person name="Ye J."/>
            <person name="Chen B."/>
        </authorList>
    </citation>
    <scope>NUCLEOTIDE SEQUENCE</scope>
    <source>
        <strain evidence="5">S2</strain>
    </source>
</reference>
<keyword evidence="6" id="KW-1185">Reference proteome</keyword>
<organism evidence="5 7">
    <name type="scientific">Glutamicibacter halophytocola</name>
    <dbReference type="NCBI Taxonomy" id="1933880"/>
    <lineage>
        <taxon>Bacteria</taxon>
        <taxon>Bacillati</taxon>
        <taxon>Actinomycetota</taxon>
        <taxon>Actinomycetes</taxon>
        <taxon>Micrococcales</taxon>
        <taxon>Micrococcaceae</taxon>
        <taxon>Glutamicibacter</taxon>
    </lineage>
</organism>
<feature type="transmembrane region" description="Helical" evidence="2">
    <location>
        <begin position="77"/>
        <end position="96"/>
    </location>
</feature>
<evidence type="ECO:0000259" key="3">
    <source>
        <dbReference type="Pfam" id="PF07331"/>
    </source>
</evidence>
<evidence type="ECO:0000313" key="5">
    <source>
        <dbReference type="EMBL" id="UUX58421.1"/>
    </source>
</evidence>
<feature type="region of interest" description="Disordered" evidence="1">
    <location>
        <begin position="1"/>
        <end position="23"/>
    </location>
</feature>
<feature type="compositionally biased region" description="Acidic residues" evidence="1">
    <location>
        <begin position="9"/>
        <end position="19"/>
    </location>
</feature>
<feature type="transmembrane region" description="Helical" evidence="2">
    <location>
        <begin position="45"/>
        <end position="65"/>
    </location>
</feature>
<evidence type="ECO:0000313" key="6">
    <source>
        <dbReference type="Proteomes" id="UP000320717"/>
    </source>
</evidence>
<evidence type="ECO:0000256" key="1">
    <source>
        <dbReference type="SAM" id="MobiDB-lite"/>
    </source>
</evidence>
<dbReference type="Proteomes" id="UP000320717">
    <property type="component" value="Chromosome"/>
</dbReference>
<feature type="domain" description="DUF1468" evidence="3">
    <location>
        <begin position="47"/>
        <end position="180"/>
    </location>
</feature>
<keyword evidence="2" id="KW-0812">Transmembrane</keyword>
<accession>A0A5B8IJ83</accession>
<reference evidence="4 6" key="1">
    <citation type="submission" date="2019-07" db="EMBL/GenBank/DDBJ databases">
        <title>Complete Genome Sequence of drought tolerant Plant Growth-Promoting Rhizobacterium Glutamicibacter halophytocola DR408.</title>
        <authorList>
            <person name="Nishu S.D."/>
            <person name="Lee T.K."/>
        </authorList>
    </citation>
    <scope>NUCLEOTIDE SEQUENCE [LARGE SCALE GENOMIC DNA]</scope>
    <source>
        <strain evidence="4 6">DR408</strain>
    </source>
</reference>
<dbReference type="EMBL" id="CP042260">
    <property type="protein sequence ID" value="QDY66322.1"/>
    <property type="molecule type" value="Genomic_DNA"/>
</dbReference>
<sequence length="183" mass="19776">MQKHKEAPEAPEPEADTELDAATPEELAELWDAEAPPKSGPIANAASSLVVLVLAVAGVILSIGLDLGTPQTPKAGMWPFIVSIIIGVMALVQLLVGRRGGEDGEKFSSYSWFPLIGFATLILLVILMPVIGFEVPALLLSFVWMRWLGGERWRSATLYSLIVVVIFYLIFIVALGTSIPHLI</sequence>
<dbReference type="AlphaFoldDB" id="A0A5B8IJ83"/>
<dbReference type="InterPro" id="IPR009936">
    <property type="entry name" value="DUF1468"/>
</dbReference>
<evidence type="ECO:0000256" key="2">
    <source>
        <dbReference type="SAM" id="Phobius"/>
    </source>
</evidence>
<dbReference type="Pfam" id="PF07331">
    <property type="entry name" value="TctB"/>
    <property type="match status" value="1"/>
</dbReference>
<protein>
    <submittedName>
        <fullName evidence="5">Tripartite tricarboxylate transporter TctB family protein</fullName>
    </submittedName>
</protein>
<keyword evidence="2" id="KW-1133">Transmembrane helix</keyword>
<dbReference type="EMBL" id="CP102487">
    <property type="protein sequence ID" value="UUX58421.1"/>
    <property type="molecule type" value="Genomic_DNA"/>
</dbReference>
<name>A0A5B8IJ83_9MICC</name>
<feature type="transmembrane region" description="Helical" evidence="2">
    <location>
        <begin position="156"/>
        <end position="179"/>
    </location>
</feature>
<evidence type="ECO:0000313" key="7">
    <source>
        <dbReference type="Proteomes" id="UP001060018"/>
    </source>
</evidence>
<dbReference type="OrthoDB" id="3576735at2"/>
<proteinExistence type="predicted"/>
<dbReference type="RefSeq" id="WP_146276305.1">
    <property type="nucleotide sequence ID" value="NZ_CP042260.1"/>
</dbReference>
<gene>
    <name evidence="4" type="ORF">FQA45_08320</name>
    <name evidence="5" type="ORF">NUH22_14135</name>
</gene>
<dbReference type="Proteomes" id="UP001060018">
    <property type="component" value="Chromosome"/>
</dbReference>
<evidence type="ECO:0000313" key="4">
    <source>
        <dbReference type="EMBL" id="QDY66322.1"/>
    </source>
</evidence>
<keyword evidence="2" id="KW-0472">Membrane</keyword>
<feature type="transmembrane region" description="Helical" evidence="2">
    <location>
        <begin position="116"/>
        <end position="144"/>
    </location>
</feature>